<reference evidence="9 10" key="1">
    <citation type="journal article" date="2019" name="Emerg. Microbes Infect.">
        <title>Comprehensive subspecies identification of 175 nontuberculous mycobacteria species based on 7547 genomic profiles.</title>
        <authorList>
            <person name="Matsumoto Y."/>
            <person name="Kinjo T."/>
            <person name="Motooka D."/>
            <person name="Nabeya D."/>
            <person name="Jung N."/>
            <person name="Uechi K."/>
            <person name="Horii T."/>
            <person name="Iida T."/>
            <person name="Fujita J."/>
            <person name="Nakamura S."/>
        </authorList>
    </citation>
    <scope>NUCLEOTIDE SEQUENCE [LARGE SCALE GENOMIC DNA]</scope>
    <source>
        <strain evidence="9 10">JCM 13574</strain>
    </source>
</reference>
<organism evidence="9 10">
    <name type="scientific">Mycolicibacterium madagascariense</name>
    <dbReference type="NCBI Taxonomy" id="212765"/>
    <lineage>
        <taxon>Bacteria</taxon>
        <taxon>Bacillati</taxon>
        <taxon>Actinomycetota</taxon>
        <taxon>Actinomycetes</taxon>
        <taxon>Mycobacteriales</taxon>
        <taxon>Mycobacteriaceae</taxon>
        <taxon>Mycolicibacterium</taxon>
    </lineage>
</organism>
<evidence type="ECO:0000256" key="3">
    <source>
        <dbReference type="ARBA" id="ARBA00022448"/>
    </source>
</evidence>
<keyword evidence="5 8" id="KW-0812">Transmembrane</keyword>
<dbReference type="FunFam" id="1.10.3470.10:FF:000001">
    <property type="entry name" value="Vitamin B12 ABC transporter permease BtuC"/>
    <property type="match status" value="1"/>
</dbReference>
<feature type="transmembrane region" description="Helical" evidence="8">
    <location>
        <begin position="200"/>
        <end position="222"/>
    </location>
</feature>
<feature type="transmembrane region" description="Helical" evidence="8">
    <location>
        <begin position="20"/>
        <end position="40"/>
    </location>
</feature>
<keyword evidence="7 8" id="KW-0472">Membrane</keyword>
<feature type="transmembrane region" description="Helical" evidence="8">
    <location>
        <begin position="159"/>
        <end position="179"/>
    </location>
</feature>
<feature type="transmembrane region" description="Helical" evidence="8">
    <location>
        <begin position="317"/>
        <end position="335"/>
    </location>
</feature>
<evidence type="ECO:0000256" key="7">
    <source>
        <dbReference type="ARBA" id="ARBA00023136"/>
    </source>
</evidence>
<keyword evidence="3" id="KW-0813">Transport</keyword>
<evidence type="ECO:0000313" key="10">
    <source>
        <dbReference type="Proteomes" id="UP000466517"/>
    </source>
</evidence>
<comment type="subcellular location">
    <subcellularLocation>
        <location evidence="1">Cell membrane</location>
        <topology evidence="1">Multi-pass membrane protein</topology>
    </subcellularLocation>
</comment>
<dbReference type="PANTHER" id="PTHR30472">
    <property type="entry name" value="FERRIC ENTEROBACTIN TRANSPORT SYSTEM PERMEASE PROTEIN"/>
    <property type="match status" value="1"/>
</dbReference>
<dbReference type="Gene3D" id="1.10.3470.10">
    <property type="entry name" value="ABC transporter involved in vitamin B12 uptake, BtuC"/>
    <property type="match status" value="1"/>
</dbReference>
<proteinExistence type="inferred from homology"/>
<evidence type="ECO:0000256" key="6">
    <source>
        <dbReference type="ARBA" id="ARBA00022989"/>
    </source>
</evidence>
<evidence type="ECO:0000256" key="4">
    <source>
        <dbReference type="ARBA" id="ARBA00022475"/>
    </source>
</evidence>
<evidence type="ECO:0000256" key="2">
    <source>
        <dbReference type="ARBA" id="ARBA00007935"/>
    </source>
</evidence>
<dbReference type="PANTHER" id="PTHR30472:SF1">
    <property type="entry name" value="FE(3+) DICITRATE TRANSPORT SYSTEM PERMEASE PROTEIN FECC-RELATED"/>
    <property type="match status" value="1"/>
</dbReference>
<feature type="transmembrane region" description="Helical" evidence="8">
    <location>
        <begin position="247"/>
        <end position="274"/>
    </location>
</feature>
<feature type="transmembrane region" description="Helical" evidence="8">
    <location>
        <begin position="286"/>
        <end position="311"/>
    </location>
</feature>
<dbReference type="EMBL" id="AP022610">
    <property type="protein sequence ID" value="BBZ26131.1"/>
    <property type="molecule type" value="Genomic_DNA"/>
</dbReference>
<feature type="transmembrane region" description="Helical" evidence="8">
    <location>
        <begin position="72"/>
        <end position="90"/>
    </location>
</feature>
<dbReference type="InterPro" id="IPR037294">
    <property type="entry name" value="ABC_BtuC-like"/>
</dbReference>
<evidence type="ECO:0000313" key="9">
    <source>
        <dbReference type="EMBL" id="BBZ26131.1"/>
    </source>
</evidence>
<gene>
    <name evidence="9" type="ORF">MMAD_04260</name>
</gene>
<dbReference type="Proteomes" id="UP000466517">
    <property type="component" value="Chromosome"/>
</dbReference>
<dbReference type="GO" id="GO:0033214">
    <property type="term" value="P:siderophore-iron import into cell"/>
    <property type="evidence" value="ECO:0007669"/>
    <property type="project" value="TreeGrafter"/>
</dbReference>
<feature type="transmembrane region" description="Helical" evidence="8">
    <location>
        <begin position="129"/>
        <end position="147"/>
    </location>
</feature>
<dbReference type="InterPro" id="IPR000522">
    <property type="entry name" value="ABC_transptr_permease_BtuC"/>
</dbReference>
<comment type="similarity">
    <text evidence="2">Belongs to the binding-protein-dependent transport system permease family. FecCD subfamily.</text>
</comment>
<dbReference type="Pfam" id="PF01032">
    <property type="entry name" value="FecCD"/>
    <property type="match status" value="1"/>
</dbReference>
<name>A0A7I7XBY5_9MYCO</name>
<keyword evidence="6 8" id="KW-1133">Transmembrane helix</keyword>
<protein>
    <submittedName>
        <fullName evidence="9">Iron ABC transporter permease</fullName>
    </submittedName>
</protein>
<accession>A0A7I7XBY5</accession>
<dbReference type="RefSeq" id="WP_163731860.1">
    <property type="nucleotide sequence ID" value="NZ_AP022610.1"/>
</dbReference>
<keyword evidence="4" id="KW-1003">Cell membrane</keyword>
<feature type="transmembrane region" description="Helical" evidence="8">
    <location>
        <begin position="102"/>
        <end position="122"/>
    </location>
</feature>
<dbReference type="AlphaFoldDB" id="A0A7I7XBY5"/>
<dbReference type="CDD" id="cd06550">
    <property type="entry name" value="TM_ABC_iron-siderophores_like"/>
    <property type="match status" value="1"/>
</dbReference>
<sequence>MMTVVEPGVQPAPSRPRVVGLLATVVVLALTCALSLAVGAEHVEPATVWHALTDYTDTGDEWIVRELRIPRTLLGIVVGIALGSSGALIQGISRNPLADAQILGINSGAGLFVVAAISLLGLRTIWSYVWFAFVGAAVAMLLVYLIGMTGRVVVTPVRMLLAGVAAGAVMEGCSYAIRLRDPRAFDSMRYWDAGALDGHSLAVVGVVAPFIAVGAALCLYVSRGLNAVALGDDLATAMGGNVIRTRLLGLVAVTLLAGAATAGAGPIGFVGLMVPHAVRRYTGPDWRWICAYSVIVAPALLLAADVVGRVVVAPGELPAGIVTAFVGAPVLIWLVRRRAAAAL</sequence>
<dbReference type="GO" id="GO:0005886">
    <property type="term" value="C:plasma membrane"/>
    <property type="evidence" value="ECO:0007669"/>
    <property type="project" value="UniProtKB-SubCell"/>
</dbReference>
<evidence type="ECO:0000256" key="5">
    <source>
        <dbReference type="ARBA" id="ARBA00022692"/>
    </source>
</evidence>
<dbReference type="KEGG" id="mmag:MMAD_04260"/>
<dbReference type="SUPFAM" id="SSF81345">
    <property type="entry name" value="ABC transporter involved in vitamin B12 uptake, BtuC"/>
    <property type="match status" value="1"/>
</dbReference>
<dbReference type="GO" id="GO:0022857">
    <property type="term" value="F:transmembrane transporter activity"/>
    <property type="evidence" value="ECO:0007669"/>
    <property type="project" value="InterPro"/>
</dbReference>
<evidence type="ECO:0000256" key="8">
    <source>
        <dbReference type="SAM" id="Phobius"/>
    </source>
</evidence>
<keyword evidence="10" id="KW-1185">Reference proteome</keyword>
<evidence type="ECO:0000256" key="1">
    <source>
        <dbReference type="ARBA" id="ARBA00004651"/>
    </source>
</evidence>